<dbReference type="EMBL" id="CP030840">
    <property type="protein sequence ID" value="AXC13290.1"/>
    <property type="molecule type" value="Genomic_DNA"/>
</dbReference>
<gene>
    <name evidence="1" type="ORF">ACPOL_4011</name>
</gene>
<dbReference type="Proteomes" id="UP000253606">
    <property type="component" value="Chromosome"/>
</dbReference>
<dbReference type="KEGG" id="abas:ACPOL_4011"/>
<dbReference type="AlphaFoldDB" id="A0A2Z5G2N8"/>
<keyword evidence="2" id="KW-1185">Reference proteome</keyword>
<evidence type="ECO:0000313" key="2">
    <source>
        <dbReference type="Proteomes" id="UP000253606"/>
    </source>
</evidence>
<organism evidence="1 2">
    <name type="scientific">Acidisarcina polymorpha</name>
    <dbReference type="NCBI Taxonomy" id="2211140"/>
    <lineage>
        <taxon>Bacteria</taxon>
        <taxon>Pseudomonadati</taxon>
        <taxon>Acidobacteriota</taxon>
        <taxon>Terriglobia</taxon>
        <taxon>Terriglobales</taxon>
        <taxon>Acidobacteriaceae</taxon>
        <taxon>Acidisarcina</taxon>
    </lineage>
</organism>
<evidence type="ECO:0000313" key="1">
    <source>
        <dbReference type="EMBL" id="AXC13290.1"/>
    </source>
</evidence>
<protein>
    <submittedName>
        <fullName evidence="1">Uncharacterized protein</fullName>
    </submittedName>
</protein>
<accession>A0A2Z5G2N8</accession>
<proteinExistence type="predicted"/>
<sequence>MRYGTVSQPAQRFLWSLGASAWTSLGMPAKPTASKRHNMRDNPMAFLRQIQDKLTRPATLQSNHDTSRGAAKLNKEGIGLSLFSFAIYRNPRKAAPLELAHAEAKAQTSASSSTNHK</sequence>
<name>A0A2Z5G2N8_9BACT</name>
<reference evidence="1 2" key="1">
    <citation type="journal article" date="2018" name="Front. Microbiol.">
        <title>Hydrolytic Capabilities as a Key to Environmental Success: Chitinolytic and Cellulolytic Acidobacteria From Acidic Sub-arctic Soils and Boreal Peatlands.</title>
        <authorList>
            <person name="Belova S.E."/>
            <person name="Ravin N.V."/>
            <person name="Pankratov T.A."/>
            <person name="Rakitin A.L."/>
            <person name="Ivanova A.A."/>
            <person name="Beletsky A.V."/>
            <person name="Mardanov A.V."/>
            <person name="Sinninghe Damste J.S."/>
            <person name="Dedysh S.N."/>
        </authorList>
    </citation>
    <scope>NUCLEOTIDE SEQUENCE [LARGE SCALE GENOMIC DNA]</scope>
    <source>
        <strain evidence="1 2">SBC82</strain>
    </source>
</reference>